<dbReference type="EMBL" id="KZ305024">
    <property type="protein sequence ID" value="PIA55490.1"/>
    <property type="molecule type" value="Genomic_DNA"/>
</dbReference>
<evidence type="ECO:0000256" key="1">
    <source>
        <dbReference type="SAM" id="Phobius"/>
    </source>
</evidence>
<keyword evidence="1" id="KW-0472">Membrane</keyword>
<feature type="transmembrane region" description="Helical" evidence="1">
    <location>
        <begin position="63"/>
        <end position="84"/>
    </location>
</feature>
<evidence type="ECO:0000313" key="2">
    <source>
        <dbReference type="EMBL" id="PIA55490.1"/>
    </source>
</evidence>
<dbReference type="PANTHER" id="PTHR33306:SF40">
    <property type="entry name" value="EXPRESSED PROTEIN"/>
    <property type="match status" value="1"/>
</dbReference>
<dbReference type="InParanoid" id="A0A2G5EID9"/>
<gene>
    <name evidence="2" type="ORF">AQUCO_00700053v1</name>
</gene>
<protein>
    <submittedName>
        <fullName evidence="2">Uncharacterized protein</fullName>
    </submittedName>
</protein>
<accession>A0A2G5EID9</accession>
<name>A0A2G5EID9_AQUCA</name>
<sequence length="134" mass="15559">MAFLKDWRGPEWKQGWTNQTLSSISFPPFPLIIVFAIVVLFLSLPGYTDYYYKKHKGMEHNMFIFRLLLFLLFAGLIFVARNLASTDERFGSRLPNEVHDSVVVQEDGHGMSTPPWGVALLLLLLLWLIFYKSY</sequence>
<dbReference type="Proteomes" id="UP000230069">
    <property type="component" value="Unassembled WGS sequence"/>
</dbReference>
<keyword evidence="1" id="KW-0812">Transmembrane</keyword>
<dbReference type="AlphaFoldDB" id="A0A2G5EID9"/>
<organism evidence="2 3">
    <name type="scientific">Aquilegia coerulea</name>
    <name type="common">Rocky mountain columbine</name>
    <dbReference type="NCBI Taxonomy" id="218851"/>
    <lineage>
        <taxon>Eukaryota</taxon>
        <taxon>Viridiplantae</taxon>
        <taxon>Streptophyta</taxon>
        <taxon>Embryophyta</taxon>
        <taxon>Tracheophyta</taxon>
        <taxon>Spermatophyta</taxon>
        <taxon>Magnoliopsida</taxon>
        <taxon>Ranunculales</taxon>
        <taxon>Ranunculaceae</taxon>
        <taxon>Thalictroideae</taxon>
        <taxon>Aquilegia</taxon>
    </lineage>
</organism>
<dbReference type="PANTHER" id="PTHR33306">
    <property type="entry name" value="EXPRESSED PROTEIN-RELATED-RELATED"/>
    <property type="match status" value="1"/>
</dbReference>
<dbReference type="OrthoDB" id="1935034at2759"/>
<reference evidence="2 3" key="1">
    <citation type="submission" date="2017-09" db="EMBL/GenBank/DDBJ databases">
        <title>WGS assembly of Aquilegia coerulea Goldsmith.</title>
        <authorList>
            <person name="Hodges S."/>
            <person name="Kramer E."/>
            <person name="Nordborg M."/>
            <person name="Tomkins J."/>
            <person name="Borevitz J."/>
            <person name="Derieg N."/>
            <person name="Yan J."/>
            <person name="Mihaltcheva S."/>
            <person name="Hayes R.D."/>
            <person name="Rokhsar D."/>
        </authorList>
    </citation>
    <scope>NUCLEOTIDE SEQUENCE [LARGE SCALE GENOMIC DNA]</scope>
    <source>
        <strain evidence="3">cv. Goldsmith</strain>
    </source>
</reference>
<feature type="transmembrane region" description="Helical" evidence="1">
    <location>
        <begin position="20"/>
        <end position="42"/>
    </location>
</feature>
<keyword evidence="1" id="KW-1133">Transmembrane helix</keyword>
<keyword evidence="3" id="KW-1185">Reference proteome</keyword>
<evidence type="ECO:0000313" key="3">
    <source>
        <dbReference type="Proteomes" id="UP000230069"/>
    </source>
</evidence>
<feature type="transmembrane region" description="Helical" evidence="1">
    <location>
        <begin position="113"/>
        <end position="131"/>
    </location>
</feature>
<proteinExistence type="predicted"/>